<keyword evidence="1" id="KW-0805">Transcription regulation</keyword>
<dbReference type="RefSeq" id="WP_114116438.1">
    <property type="nucleotide sequence ID" value="NZ_BMHU01000001.1"/>
</dbReference>
<dbReference type="Gene3D" id="1.10.260.40">
    <property type="entry name" value="lambda repressor-like DNA-binding domains"/>
    <property type="match status" value="1"/>
</dbReference>
<name>A0A367Y8K2_9MICO</name>
<accession>A0A367Y8K2</accession>
<dbReference type="SUPFAM" id="SSF53822">
    <property type="entry name" value="Periplasmic binding protein-like I"/>
    <property type="match status" value="1"/>
</dbReference>
<dbReference type="CDD" id="cd01392">
    <property type="entry name" value="HTH_LacI"/>
    <property type="match status" value="1"/>
</dbReference>
<evidence type="ECO:0000259" key="4">
    <source>
        <dbReference type="PROSITE" id="PS50932"/>
    </source>
</evidence>
<dbReference type="InterPro" id="IPR000843">
    <property type="entry name" value="HTH_LacI"/>
</dbReference>
<dbReference type="GO" id="GO:0000976">
    <property type="term" value="F:transcription cis-regulatory region binding"/>
    <property type="evidence" value="ECO:0007669"/>
    <property type="project" value="TreeGrafter"/>
</dbReference>
<dbReference type="CDD" id="cd06267">
    <property type="entry name" value="PBP1_LacI_sugar_binding-like"/>
    <property type="match status" value="1"/>
</dbReference>
<dbReference type="PANTHER" id="PTHR30146">
    <property type="entry name" value="LACI-RELATED TRANSCRIPTIONAL REPRESSOR"/>
    <property type="match status" value="1"/>
</dbReference>
<feature type="domain" description="HTH lacI-type" evidence="4">
    <location>
        <begin position="3"/>
        <end position="57"/>
    </location>
</feature>
<dbReference type="Pfam" id="PF13377">
    <property type="entry name" value="Peripla_BP_3"/>
    <property type="match status" value="1"/>
</dbReference>
<keyword evidence="3" id="KW-0804">Transcription</keyword>
<dbReference type="InterPro" id="IPR046335">
    <property type="entry name" value="LacI/GalR-like_sensor"/>
</dbReference>
<dbReference type="Proteomes" id="UP000253508">
    <property type="component" value="Unassembled WGS sequence"/>
</dbReference>
<dbReference type="PROSITE" id="PS00356">
    <property type="entry name" value="HTH_LACI_1"/>
    <property type="match status" value="1"/>
</dbReference>
<dbReference type="PROSITE" id="PS50932">
    <property type="entry name" value="HTH_LACI_2"/>
    <property type="match status" value="1"/>
</dbReference>
<proteinExistence type="predicted"/>
<protein>
    <submittedName>
        <fullName evidence="5">LacI family transcriptional regulator</fullName>
    </submittedName>
</protein>
<dbReference type="Gene3D" id="3.40.50.2300">
    <property type="match status" value="2"/>
</dbReference>
<dbReference type="InterPro" id="IPR028082">
    <property type="entry name" value="Peripla_BP_I"/>
</dbReference>
<organism evidence="5 6">
    <name type="scientific">Microbacterium sorbitolivorans</name>
    <dbReference type="NCBI Taxonomy" id="1867410"/>
    <lineage>
        <taxon>Bacteria</taxon>
        <taxon>Bacillati</taxon>
        <taxon>Actinomycetota</taxon>
        <taxon>Actinomycetes</taxon>
        <taxon>Micrococcales</taxon>
        <taxon>Microbacteriaceae</taxon>
        <taxon>Microbacterium</taxon>
    </lineage>
</organism>
<dbReference type="PANTHER" id="PTHR30146:SF109">
    <property type="entry name" value="HTH-TYPE TRANSCRIPTIONAL REGULATOR GALS"/>
    <property type="match status" value="1"/>
</dbReference>
<evidence type="ECO:0000256" key="1">
    <source>
        <dbReference type="ARBA" id="ARBA00023015"/>
    </source>
</evidence>
<dbReference type="GO" id="GO:0003700">
    <property type="term" value="F:DNA-binding transcription factor activity"/>
    <property type="evidence" value="ECO:0007669"/>
    <property type="project" value="TreeGrafter"/>
</dbReference>
<sequence length="333" mass="36079">MVATLKDVAARAGVSIKTVSNVIHGHPHIRDTTRERVEQAIVELEYSPNHTARSLRSGRTGVITLAVPDLSLSYFAELAGSVIAVAEESGLAVQVEQTGGTREREIALLKTPRVRMTDGLLFSPLEMDRGDIDALRVGYPLVLLGERIFDGPADHVTMQNTEAARAATEYLIDRGRRRVAVIGAHEGEETGSAGLRLAGYRQALEARGIAYDAALAEPAEAWHRRNGVDATRALLARGARFDALFALNDALAFGALRALERHGLAVPDDVAVIGFDNVDESAFSIPALTTVEPGREWIARQAVAMLSRRIEDPQADPTTLFASYRIVERESTP</sequence>
<reference evidence="5 6" key="1">
    <citation type="submission" date="2018-07" db="EMBL/GenBank/DDBJ databases">
        <title>Microbacterium endoborsara sp. nov., a novel actinobacterium isolated from Borszczowia aralocaspica.</title>
        <authorList>
            <person name="An D."/>
        </authorList>
    </citation>
    <scope>NUCLEOTIDE SEQUENCE [LARGE SCALE GENOMIC DNA]</scope>
    <source>
        <strain evidence="5 6">C1.15228</strain>
    </source>
</reference>
<evidence type="ECO:0000256" key="3">
    <source>
        <dbReference type="ARBA" id="ARBA00023163"/>
    </source>
</evidence>
<keyword evidence="2" id="KW-0238">DNA-binding</keyword>
<evidence type="ECO:0000313" key="5">
    <source>
        <dbReference type="EMBL" id="RCK61331.1"/>
    </source>
</evidence>
<dbReference type="SUPFAM" id="SSF47413">
    <property type="entry name" value="lambda repressor-like DNA-binding domains"/>
    <property type="match status" value="1"/>
</dbReference>
<dbReference type="InterPro" id="IPR010982">
    <property type="entry name" value="Lambda_DNA-bd_dom_sf"/>
</dbReference>
<evidence type="ECO:0000313" key="6">
    <source>
        <dbReference type="Proteomes" id="UP000253508"/>
    </source>
</evidence>
<comment type="caution">
    <text evidence="5">The sequence shown here is derived from an EMBL/GenBank/DDBJ whole genome shotgun (WGS) entry which is preliminary data.</text>
</comment>
<dbReference type="OrthoDB" id="2854648at2"/>
<dbReference type="EMBL" id="QORO01000001">
    <property type="protein sequence ID" value="RCK61331.1"/>
    <property type="molecule type" value="Genomic_DNA"/>
</dbReference>
<dbReference type="Pfam" id="PF00356">
    <property type="entry name" value="LacI"/>
    <property type="match status" value="1"/>
</dbReference>
<evidence type="ECO:0000256" key="2">
    <source>
        <dbReference type="ARBA" id="ARBA00023125"/>
    </source>
</evidence>
<dbReference type="SMART" id="SM00354">
    <property type="entry name" value="HTH_LACI"/>
    <property type="match status" value="1"/>
</dbReference>
<dbReference type="AlphaFoldDB" id="A0A367Y8K2"/>
<keyword evidence="6" id="KW-1185">Reference proteome</keyword>
<gene>
    <name evidence="5" type="ORF">DTO57_01380</name>
</gene>